<sequence>MKVKSNPLLYILLGWNVLLTAFLAYTYVYPDKTTATERLDIVDKNNSPLLSISNADHFPDPIIDGKTHKRAVSPSGMVFFNEDGNEVGGMAFSKRDSASLNAFVFDYSNADAIGMLVQEDSGTGAHRAAIQINDKGKKLGEGAHRISLQNENGTAGLFIMDRKGNIVIELSVDSLGKPNLLLPQATR</sequence>
<accession>A0A917MBK0</accession>
<dbReference type="Proteomes" id="UP000660862">
    <property type="component" value="Unassembled WGS sequence"/>
</dbReference>
<evidence type="ECO:0000256" key="1">
    <source>
        <dbReference type="SAM" id="Phobius"/>
    </source>
</evidence>
<dbReference type="RefSeq" id="WP_188506372.1">
    <property type="nucleotide sequence ID" value="NZ_BMER01000002.1"/>
</dbReference>
<proteinExistence type="predicted"/>
<dbReference type="AlphaFoldDB" id="A0A917MBK0"/>
<keyword evidence="1" id="KW-0472">Membrane</keyword>
<keyword evidence="3" id="KW-1185">Reference proteome</keyword>
<feature type="transmembrane region" description="Helical" evidence="1">
    <location>
        <begin position="7"/>
        <end position="28"/>
    </location>
</feature>
<keyword evidence="1" id="KW-1133">Transmembrane helix</keyword>
<organism evidence="2 3">
    <name type="scientific">Parapedobacter pyrenivorans</name>
    <dbReference type="NCBI Taxonomy" id="1305674"/>
    <lineage>
        <taxon>Bacteria</taxon>
        <taxon>Pseudomonadati</taxon>
        <taxon>Bacteroidota</taxon>
        <taxon>Sphingobacteriia</taxon>
        <taxon>Sphingobacteriales</taxon>
        <taxon>Sphingobacteriaceae</taxon>
        <taxon>Parapedobacter</taxon>
    </lineage>
</organism>
<name>A0A917MBK0_9SPHI</name>
<dbReference type="EMBL" id="BMER01000002">
    <property type="protein sequence ID" value="GGG89681.1"/>
    <property type="molecule type" value="Genomic_DNA"/>
</dbReference>
<keyword evidence="1" id="KW-0812">Transmembrane</keyword>
<evidence type="ECO:0000313" key="2">
    <source>
        <dbReference type="EMBL" id="GGG89681.1"/>
    </source>
</evidence>
<comment type="caution">
    <text evidence="2">The sequence shown here is derived from an EMBL/GenBank/DDBJ whole genome shotgun (WGS) entry which is preliminary data.</text>
</comment>
<reference evidence="2" key="2">
    <citation type="submission" date="2020-09" db="EMBL/GenBank/DDBJ databases">
        <authorList>
            <person name="Sun Q."/>
            <person name="Zhou Y."/>
        </authorList>
    </citation>
    <scope>NUCLEOTIDE SEQUENCE</scope>
    <source>
        <strain evidence="2">CGMCC 1.12195</strain>
    </source>
</reference>
<protein>
    <submittedName>
        <fullName evidence="2">Uncharacterized protein</fullName>
    </submittedName>
</protein>
<evidence type="ECO:0000313" key="3">
    <source>
        <dbReference type="Proteomes" id="UP000660862"/>
    </source>
</evidence>
<gene>
    <name evidence="2" type="ORF">GCM10007415_24880</name>
</gene>
<reference evidence="2" key="1">
    <citation type="journal article" date="2014" name="Int. J. Syst. Evol. Microbiol.">
        <title>Complete genome sequence of Corynebacterium casei LMG S-19264T (=DSM 44701T), isolated from a smear-ripened cheese.</title>
        <authorList>
            <consortium name="US DOE Joint Genome Institute (JGI-PGF)"/>
            <person name="Walter F."/>
            <person name="Albersmeier A."/>
            <person name="Kalinowski J."/>
            <person name="Ruckert C."/>
        </authorList>
    </citation>
    <scope>NUCLEOTIDE SEQUENCE</scope>
    <source>
        <strain evidence="2">CGMCC 1.12195</strain>
    </source>
</reference>